<evidence type="ECO:0000259" key="5">
    <source>
        <dbReference type="PROSITE" id="PS50022"/>
    </source>
</evidence>
<keyword evidence="3 4" id="KW-0326">Glycosidase</keyword>
<dbReference type="Gene3D" id="2.60.120.260">
    <property type="entry name" value="Galactose-binding domain-like"/>
    <property type="match status" value="1"/>
</dbReference>
<protein>
    <submittedName>
        <fullName evidence="6">Carbohydrate-binding protein</fullName>
    </submittedName>
</protein>
<dbReference type="SUPFAM" id="SSF49785">
    <property type="entry name" value="Galactose-binding domain-like"/>
    <property type="match status" value="1"/>
</dbReference>
<name>A0A3E5B412_9BACE</name>
<proteinExistence type="inferred from homology"/>
<dbReference type="InterPro" id="IPR008979">
    <property type="entry name" value="Galactose-bd-like_sf"/>
</dbReference>
<dbReference type="Pfam" id="PF04616">
    <property type="entry name" value="Glyco_hydro_43"/>
    <property type="match status" value="1"/>
</dbReference>
<organism evidence="6 7">
    <name type="scientific">Bacteroides oleiciplenus</name>
    <dbReference type="NCBI Taxonomy" id="626931"/>
    <lineage>
        <taxon>Bacteria</taxon>
        <taxon>Pseudomonadati</taxon>
        <taxon>Bacteroidota</taxon>
        <taxon>Bacteroidia</taxon>
        <taxon>Bacteroidales</taxon>
        <taxon>Bacteroidaceae</taxon>
        <taxon>Bacteroides</taxon>
    </lineage>
</organism>
<dbReference type="Gene3D" id="2.115.10.20">
    <property type="entry name" value="Glycosyl hydrolase domain, family 43"/>
    <property type="match status" value="1"/>
</dbReference>
<evidence type="ECO:0000256" key="4">
    <source>
        <dbReference type="RuleBase" id="RU361187"/>
    </source>
</evidence>
<evidence type="ECO:0000313" key="7">
    <source>
        <dbReference type="Proteomes" id="UP000260983"/>
    </source>
</evidence>
<dbReference type="InterPro" id="IPR036116">
    <property type="entry name" value="FN3_sf"/>
</dbReference>
<dbReference type="Proteomes" id="UP000260983">
    <property type="component" value="Unassembled WGS sequence"/>
</dbReference>
<evidence type="ECO:0000256" key="2">
    <source>
        <dbReference type="ARBA" id="ARBA00022801"/>
    </source>
</evidence>
<gene>
    <name evidence="6" type="ORF">DXB65_18830</name>
</gene>
<dbReference type="InterPro" id="IPR000421">
    <property type="entry name" value="FA58C"/>
</dbReference>
<evidence type="ECO:0000256" key="1">
    <source>
        <dbReference type="ARBA" id="ARBA00009865"/>
    </source>
</evidence>
<evidence type="ECO:0000313" key="6">
    <source>
        <dbReference type="EMBL" id="RGN32341.1"/>
    </source>
</evidence>
<comment type="similarity">
    <text evidence="1 4">Belongs to the glycosyl hydrolase 43 family.</text>
</comment>
<dbReference type="GO" id="GO:0004553">
    <property type="term" value="F:hydrolase activity, hydrolyzing O-glycosyl compounds"/>
    <property type="evidence" value="ECO:0007669"/>
    <property type="project" value="InterPro"/>
</dbReference>
<dbReference type="SUPFAM" id="SSF49265">
    <property type="entry name" value="Fibronectin type III"/>
    <property type="match status" value="1"/>
</dbReference>
<dbReference type="EMBL" id="QSUL01000014">
    <property type="protein sequence ID" value="RGN32341.1"/>
    <property type="molecule type" value="Genomic_DNA"/>
</dbReference>
<accession>A0A3E5B412</accession>
<dbReference type="InterPro" id="IPR051795">
    <property type="entry name" value="Glycosyl_Hydrlase_43"/>
</dbReference>
<dbReference type="CDD" id="cd08982">
    <property type="entry name" value="GH43-like"/>
    <property type="match status" value="1"/>
</dbReference>
<dbReference type="InterPro" id="IPR023296">
    <property type="entry name" value="Glyco_hydro_beta-prop_sf"/>
</dbReference>
<comment type="caution">
    <text evidence="6">The sequence shown here is derived from an EMBL/GenBank/DDBJ whole genome shotgun (WGS) entry which is preliminary data.</text>
</comment>
<keyword evidence="2 4" id="KW-0378">Hydrolase</keyword>
<dbReference type="PANTHER" id="PTHR42812">
    <property type="entry name" value="BETA-XYLOSIDASE"/>
    <property type="match status" value="1"/>
</dbReference>
<dbReference type="RefSeq" id="WP_117725173.1">
    <property type="nucleotide sequence ID" value="NZ_QSUL01000014.1"/>
</dbReference>
<reference evidence="6 7" key="1">
    <citation type="submission" date="2018-08" db="EMBL/GenBank/DDBJ databases">
        <title>A genome reference for cultivated species of the human gut microbiota.</title>
        <authorList>
            <person name="Zou Y."/>
            <person name="Xue W."/>
            <person name="Luo G."/>
        </authorList>
    </citation>
    <scope>NUCLEOTIDE SEQUENCE [LARGE SCALE GENOMIC DNA]</scope>
    <source>
        <strain evidence="6 7">OM05-15BH</strain>
    </source>
</reference>
<feature type="domain" description="F5/8 type C" evidence="5">
    <location>
        <begin position="330"/>
        <end position="480"/>
    </location>
</feature>
<dbReference type="SUPFAM" id="SSF75005">
    <property type="entry name" value="Arabinanase/levansucrase/invertase"/>
    <property type="match status" value="1"/>
</dbReference>
<dbReference type="InterPro" id="IPR013783">
    <property type="entry name" value="Ig-like_fold"/>
</dbReference>
<dbReference type="PANTHER" id="PTHR42812:SF5">
    <property type="entry name" value="ENDO-ARABINASE"/>
    <property type="match status" value="1"/>
</dbReference>
<dbReference type="InterPro" id="IPR006710">
    <property type="entry name" value="Glyco_hydro_43"/>
</dbReference>
<dbReference type="PROSITE" id="PS51257">
    <property type="entry name" value="PROKAR_LIPOPROTEIN"/>
    <property type="match status" value="1"/>
</dbReference>
<dbReference type="GO" id="GO:0005975">
    <property type="term" value="P:carbohydrate metabolic process"/>
    <property type="evidence" value="ECO:0007669"/>
    <property type="project" value="InterPro"/>
</dbReference>
<sequence length="573" mass="64890">MMKCRLLLCSALAILAVGCGTGKEEVSYRTVCNPVDLSYRFCLDEPSRREAADPSMIVYQGEYYLFPSKSGGYFHSVDLINWDLITADNLPVEEYAPTVEEVDGNLFFTTSTGTRRVYKAIDVKKGNWELFTDSFPYDLNDPAYFRDEDGRVYLYSGCSPDQPIMGVELDKETMKPTGEMVPLMVSDRKKYGWEVPGDYNIWDNDSPWIEGAFVTKHAGKYYLQYSGPGTQFKSYCDGVYISDNPLGPFTLAHHNPFAYKPEGFANGAGHGSTFLDNYGNYWHIGTVTVSVRHMFERRLSLFPTFFDEDGEMYAYTGWGDYPMIMPEKKISSPEELFPGWMLLSYQKATEASSTLEGYPEKNAVNEDIRTWWSAKTGDKGEYLSIDLGEESQVYAIQVNFGDQDAGLFGRSGNIYYQYYIESSVDGVNWNMVVDKSDNDKDAPSDYIQLDKPVTTKYLRITNVYCPSGKFSLSGLRAFGKVDKATPVEVKDFSAIRSQNDRRKVNLTWDEVNGATGYNIRFGSAKDKLYQNYMVYSGNSLSINILNTEQTYYFTIDSFNEGGITKGTEIKEVL</sequence>
<dbReference type="AlphaFoldDB" id="A0A3E5B412"/>
<dbReference type="Pfam" id="PF00754">
    <property type="entry name" value="F5_F8_type_C"/>
    <property type="match status" value="1"/>
</dbReference>
<dbReference type="PROSITE" id="PS50022">
    <property type="entry name" value="FA58C_3"/>
    <property type="match status" value="1"/>
</dbReference>
<evidence type="ECO:0000256" key="3">
    <source>
        <dbReference type="ARBA" id="ARBA00023295"/>
    </source>
</evidence>
<dbReference type="Gene3D" id="2.60.40.10">
    <property type="entry name" value="Immunoglobulins"/>
    <property type="match status" value="1"/>
</dbReference>